<dbReference type="EMBL" id="JAAMCP010000003">
    <property type="protein sequence ID" value="NTF36268.1"/>
    <property type="molecule type" value="Genomic_DNA"/>
</dbReference>
<protein>
    <submittedName>
        <fullName evidence="4">Helix-turn-helix transcriptional regulator</fullName>
    </submittedName>
</protein>
<organism evidence="4 5">
    <name type="scientific">Agrobacterium rubi</name>
    <dbReference type="NCBI Taxonomy" id="28099"/>
    <lineage>
        <taxon>Bacteria</taxon>
        <taxon>Pseudomonadati</taxon>
        <taxon>Pseudomonadota</taxon>
        <taxon>Alphaproteobacteria</taxon>
        <taxon>Hyphomicrobiales</taxon>
        <taxon>Rhizobiaceae</taxon>
        <taxon>Rhizobium/Agrobacterium group</taxon>
        <taxon>Agrobacterium</taxon>
    </lineage>
</organism>
<dbReference type="SUPFAM" id="SSF47413">
    <property type="entry name" value="lambda repressor-like DNA-binding domains"/>
    <property type="match status" value="1"/>
</dbReference>
<sequence length="92" mass="9935">MIAPPNVLRAARELVGMKQVDAAEAAGISRRSLQRLETGERGWANAAVLLQTYYENQGVVFIRPANGNGWGLIDNARGDDYSSDKTGTADLD</sequence>
<evidence type="ECO:0000313" key="3">
    <source>
        <dbReference type="EMBL" id="NTF36268.1"/>
    </source>
</evidence>
<keyword evidence="6" id="KW-1185">Reference proteome</keyword>
<dbReference type="AlphaFoldDB" id="A0AAE7URL4"/>
<evidence type="ECO:0000313" key="4">
    <source>
        <dbReference type="EMBL" id="QTG01346.1"/>
    </source>
</evidence>
<name>A0AAE7URL4_9HYPH</name>
<dbReference type="GO" id="GO:0003677">
    <property type="term" value="F:DNA binding"/>
    <property type="evidence" value="ECO:0007669"/>
    <property type="project" value="InterPro"/>
</dbReference>
<dbReference type="RefSeq" id="WP_065698322.1">
    <property type="nucleotide sequence ID" value="NZ_CP049206.1"/>
</dbReference>
<dbReference type="PROSITE" id="PS50943">
    <property type="entry name" value="HTH_CROC1"/>
    <property type="match status" value="1"/>
</dbReference>
<dbReference type="Proteomes" id="UP000822331">
    <property type="component" value="Unassembled WGS sequence"/>
</dbReference>
<evidence type="ECO:0000313" key="5">
    <source>
        <dbReference type="Proteomes" id="UP000663912"/>
    </source>
</evidence>
<dbReference type="Gene3D" id="1.10.260.40">
    <property type="entry name" value="lambda repressor-like DNA-binding domains"/>
    <property type="match status" value="1"/>
</dbReference>
<dbReference type="InterPro" id="IPR001387">
    <property type="entry name" value="Cro/C1-type_HTH"/>
</dbReference>
<evidence type="ECO:0000313" key="6">
    <source>
        <dbReference type="Proteomes" id="UP000822331"/>
    </source>
</evidence>
<proteinExistence type="predicted"/>
<dbReference type="InterPro" id="IPR010982">
    <property type="entry name" value="Lambda_DNA-bd_dom_sf"/>
</dbReference>
<evidence type="ECO:0000259" key="2">
    <source>
        <dbReference type="PROSITE" id="PS50943"/>
    </source>
</evidence>
<reference evidence="3 6" key="1">
    <citation type="journal article" date="2020" name="Science">
        <title>Unexpected conservation and global transmission of agrobacterial virulence plasmids.</title>
        <authorList>
            <person name="Weisberg A.J."/>
            <person name="Davis E.W. 2nd"/>
            <person name="Tabima J."/>
            <person name="Belcher M.S."/>
            <person name="Miller M."/>
            <person name="Kuo C.H."/>
            <person name="Loper J.E."/>
            <person name="Grunwald N.J."/>
            <person name="Putnam M.L."/>
            <person name="Chang J.H."/>
        </authorList>
    </citation>
    <scope>NUCLEOTIDE SEQUENCE [LARGE SCALE GENOMIC DNA]</scope>
    <source>
        <strain evidence="3 6">A19/93</strain>
    </source>
</reference>
<evidence type="ECO:0000256" key="1">
    <source>
        <dbReference type="SAM" id="MobiDB-lite"/>
    </source>
</evidence>
<feature type="region of interest" description="Disordered" evidence="1">
    <location>
        <begin position="73"/>
        <end position="92"/>
    </location>
</feature>
<dbReference type="EMBL" id="CP049206">
    <property type="protein sequence ID" value="QTG01346.1"/>
    <property type="molecule type" value="Genomic_DNA"/>
</dbReference>
<dbReference type="Proteomes" id="UP000663912">
    <property type="component" value="Chromosome 1"/>
</dbReference>
<reference evidence="4" key="2">
    <citation type="submission" date="2020-02" db="EMBL/GenBank/DDBJ databases">
        <title>Unexpected conservation and global transmission of agrobacterial virulence plasmids.</title>
        <authorList>
            <person name="Weisberg A.J."/>
            <person name="Davis E.W. II"/>
            <person name="Tabima J.R."/>
            <person name="Belcher M.S."/>
            <person name="Miller M."/>
            <person name="Kuo C.-H."/>
            <person name="Loper J.E."/>
            <person name="Grunwald N.J."/>
            <person name="Putnam M.L."/>
            <person name="Chang J.H."/>
        </authorList>
    </citation>
    <scope>NUCLEOTIDE SEQUENCE</scope>
    <source>
        <strain evidence="4">W2/73</strain>
    </source>
</reference>
<accession>A0AAE7URL4</accession>
<dbReference type="KEGG" id="arui:G6M88_13530"/>
<dbReference type="CDD" id="cd00093">
    <property type="entry name" value="HTH_XRE"/>
    <property type="match status" value="1"/>
</dbReference>
<gene>
    <name evidence="3" type="ORF">G6L72_05995</name>
    <name evidence="4" type="ORF">G6M88_13530</name>
</gene>
<dbReference type="Pfam" id="PF01381">
    <property type="entry name" value="HTH_3"/>
    <property type="match status" value="1"/>
</dbReference>
<dbReference type="SMART" id="SM00530">
    <property type="entry name" value="HTH_XRE"/>
    <property type="match status" value="1"/>
</dbReference>
<feature type="domain" description="HTH cro/C1-type" evidence="2">
    <location>
        <begin position="8"/>
        <end position="41"/>
    </location>
</feature>